<keyword evidence="2 5" id="KW-0238">DNA-binding</keyword>
<dbReference type="InterPro" id="IPR000792">
    <property type="entry name" value="Tscrpt_reg_LuxR_C"/>
</dbReference>
<dbReference type="InterPro" id="IPR016032">
    <property type="entry name" value="Sig_transdc_resp-reg_C-effctor"/>
</dbReference>
<evidence type="ECO:0000256" key="1">
    <source>
        <dbReference type="ARBA" id="ARBA00023015"/>
    </source>
</evidence>
<dbReference type="Gene3D" id="1.10.10.10">
    <property type="entry name" value="Winged helix-like DNA-binding domain superfamily/Winged helix DNA-binding domain"/>
    <property type="match status" value="1"/>
</dbReference>
<dbReference type="EMBL" id="JACIER010000010">
    <property type="protein sequence ID" value="MBB4044744.1"/>
    <property type="molecule type" value="Genomic_DNA"/>
</dbReference>
<dbReference type="PANTHER" id="PTHR44688:SF16">
    <property type="entry name" value="DNA-BINDING TRANSCRIPTIONAL ACTIVATOR DEVR_DOSR"/>
    <property type="match status" value="1"/>
</dbReference>
<feature type="domain" description="HTH luxR-type" evidence="4">
    <location>
        <begin position="187"/>
        <end position="252"/>
    </location>
</feature>
<organism evidence="5 6">
    <name type="scientific">Bacteroides reticulotermitis</name>
    <dbReference type="NCBI Taxonomy" id="1133319"/>
    <lineage>
        <taxon>Bacteria</taxon>
        <taxon>Pseudomonadati</taxon>
        <taxon>Bacteroidota</taxon>
        <taxon>Bacteroidia</taxon>
        <taxon>Bacteroidales</taxon>
        <taxon>Bacteroidaceae</taxon>
        <taxon>Bacteroides</taxon>
    </lineage>
</organism>
<dbReference type="Gene3D" id="3.30.450.20">
    <property type="entry name" value="PAS domain"/>
    <property type="match status" value="1"/>
</dbReference>
<dbReference type="PROSITE" id="PS00622">
    <property type="entry name" value="HTH_LUXR_1"/>
    <property type="match status" value="1"/>
</dbReference>
<evidence type="ECO:0000313" key="6">
    <source>
        <dbReference type="Proteomes" id="UP000560658"/>
    </source>
</evidence>
<dbReference type="GO" id="GO:0006355">
    <property type="term" value="P:regulation of DNA-templated transcription"/>
    <property type="evidence" value="ECO:0007669"/>
    <property type="project" value="InterPro"/>
</dbReference>
<protein>
    <submittedName>
        <fullName evidence="5">DNA-binding CsgD family transcriptional regulator</fullName>
    </submittedName>
</protein>
<accession>A0A840D5F9</accession>
<keyword evidence="3" id="KW-0804">Transcription</keyword>
<dbReference type="PROSITE" id="PS50043">
    <property type="entry name" value="HTH_LUXR_2"/>
    <property type="match status" value="1"/>
</dbReference>
<dbReference type="RefSeq" id="WP_044163454.1">
    <property type="nucleotide sequence ID" value="NZ_JACIER010000010.1"/>
</dbReference>
<proteinExistence type="predicted"/>
<keyword evidence="1" id="KW-0805">Transcription regulation</keyword>
<dbReference type="PRINTS" id="PR00038">
    <property type="entry name" value="HTHLUXR"/>
</dbReference>
<dbReference type="GO" id="GO:0003677">
    <property type="term" value="F:DNA binding"/>
    <property type="evidence" value="ECO:0007669"/>
    <property type="project" value="UniProtKB-KW"/>
</dbReference>
<dbReference type="CDD" id="cd06170">
    <property type="entry name" value="LuxR_C_like"/>
    <property type="match status" value="1"/>
</dbReference>
<dbReference type="SUPFAM" id="SSF46894">
    <property type="entry name" value="C-terminal effector domain of the bipartite response regulators"/>
    <property type="match status" value="1"/>
</dbReference>
<name>A0A840D5F9_9BACE</name>
<dbReference type="Proteomes" id="UP000560658">
    <property type="component" value="Unassembled WGS sequence"/>
</dbReference>
<evidence type="ECO:0000256" key="3">
    <source>
        <dbReference type="ARBA" id="ARBA00023163"/>
    </source>
</evidence>
<dbReference type="PANTHER" id="PTHR44688">
    <property type="entry name" value="DNA-BINDING TRANSCRIPTIONAL ACTIVATOR DEVR_DOSR"/>
    <property type="match status" value="1"/>
</dbReference>
<gene>
    <name evidence="5" type="ORF">GGR06_002542</name>
</gene>
<evidence type="ECO:0000256" key="2">
    <source>
        <dbReference type="ARBA" id="ARBA00023125"/>
    </source>
</evidence>
<sequence length="254" mass="28770">MSIVSTLNKELLAQPFGDDGNEAALLEQGQRIAYGYAKVENSLAVLSDLKSNRSYIYSGGFAEKMGLTEKGAVRQINSIWEEDIFNRIHPDDLAQKHLLELQFFHLLKTLPIVERSDYHIVSKMRMKGGAGEYITILHRMFYVCSCPSGNLWLAVCLYNFPYESETLEISSGIIINSATGDIVRSDKEKCVDLLSSREKEILQLIDRGKISKDISELLSISKNTVDRHRQNILEKLRVKNSIEACRIAKLMKLI</sequence>
<comment type="caution">
    <text evidence="5">The sequence shown here is derived from an EMBL/GenBank/DDBJ whole genome shotgun (WGS) entry which is preliminary data.</text>
</comment>
<keyword evidence="6" id="KW-1185">Reference proteome</keyword>
<dbReference type="Pfam" id="PF00196">
    <property type="entry name" value="GerE"/>
    <property type="match status" value="1"/>
</dbReference>
<evidence type="ECO:0000313" key="5">
    <source>
        <dbReference type="EMBL" id="MBB4044744.1"/>
    </source>
</evidence>
<reference evidence="5" key="1">
    <citation type="submission" date="2020-08" db="EMBL/GenBank/DDBJ databases">
        <title>Genomic Encyclopedia of Type Strains, Phase IV (KMG-IV): sequencing the most valuable type-strain genomes for metagenomic binning, comparative biology and taxonomic classification.</title>
        <authorList>
            <person name="Goeker M."/>
        </authorList>
    </citation>
    <scope>NUCLEOTIDE SEQUENCE [LARGE SCALE GENOMIC DNA]</scope>
    <source>
        <strain evidence="5">DSM 105720</strain>
    </source>
</reference>
<dbReference type="SMART" id="SM00421">
    <property type="entry name" value="HTH_LUXR"/>
    <property type="match status" value="1"/>
</dbReference>
<dbReference type="AlphaFoldDB" id="A0A840D5F9"/>
<dbReference type="InterPro" id="IPR036388">
    <property type="entry name" value="WH-like_DNA-bd_sf"/>
</dbReference>
<evidence type="ECO:0000259" key="4">
    <source>
        <dbReference type="PROSITE" id="PS50043"/>
    </source>
</evidence>